<dbReference type="EMBL" id="JACBPP010000007">
    <property type="protein sequence ID" value="KAF8000465.1"/>
    <property type="molecule type" value="Genomic_DNA"/>
</dbReference>
<dbReference type="Gene3D" id="3.40.50.300">
    <property type="entry name" value="P-loop containing nucleotide triphosphate hydrolases"/>
    <property type="match status" value="1"/>
</dbReference>
<dbReference type="GO" id="GO:0005737">
    <property type="term" value="C:cytoplasm"/>
    <property type="evidence" value="ECO:0007669"/>
    <property type="project" value="UniProtKB-SubCell"/>
</dbReference>
<evidence type="ECO:0000256" key="9">
    <source>
        <dbReference type="SAM" id="MobiDB-lite"/>
    </source>
</evidence>
<name>A0A8H7LAI2_9ASCO</name>
<comment type="caution">
    <text evidence="10">The sequence shown here is derived from an EMBL/GenBank/DDBJ whole genome shotgun (WGS) entry which is preliminary data.</text>
</comment>
<comment type="similarity">
    <text evidence="4">Belongs to the ELP4 family.</text>
</comment>
<feature type="region of interest" description="Disordered" evidence="9">
    <location>
        <begin position="158"/>
        <end position="177"/>
    </location>
</feature>
<proteinExistence type="inferred from homology"/>
<dbReference type="UniPathway" id="UPA00988"/>
<dbReference type="PANTHER" id="PTHR12896:SF1">
    <property type="entry name" value="ELONGATOR COMPLEX PROTEIN 4"/>
    <property type="match status" value="1"/>
</dbReference>
<dbReference type="PANTHER" id="PTHR12896">
    <property type="entry name" value="PAX6 NEIGHBOR PROTEIN PAXNEB"/>
    <property type="match status" value="1"/>
</dbReference>
<keyword evidence="8" id="KW-0539">Nucleus</keyword>
<keyword evidence="11" id="KW-1185">Reference proteome</keyword>
<keyword evidence="7" id="KW-0819">tRNA processing</keyword>
<evidence type="ECO:0000256" key="8">
    <source>
        <dbReference type="ARBA" id="ARBA00023242"/>
    </source>
</evidence>
<organism evidence="10 11">
    <name type="scientific">Metschnikowia pulcherrima</name>
    <dbReference type="NCBI Taxonomy" id="27326"/>
    <lineage>
        <taxon>Eukaryota</taxon>
        <taxon>Fungi</taxon>
        <taxon>Dikarya</taxon>
        <taxon>Ascomycota</taxon>
        <taxon>Saccharomycotina</taxon>
        <taxon>Pichiomycetes</taxon>
        <taxon>Metschnikowiaceae</taxon>
        <taxon>Metschnikowia</taxon>
    </lineage>
</organism>
<dbReference type="GO" id="GO:0033588">
    <property type="term" value="C:elongator holoenzyme complex"/>
    <property type="evidence" value="ECO:0007669"/>
    <property type="project" value="InterPro"/>
</dbReference>
<evidence type="ECO:0000256" key="6">
    <source>
        <dbReference type="ARBA" id="ARBA00022490"/>
    </source>
</evidence>
<dbReference type="InterPro" id="IPR027417">
    <property type="entry name" value="P-loop_NTPase"/>
</dbReference>
<dbReference type="GO" id="GO:0008023">
    <property type="term" value="C:transcription elongation factor complex"/>
    <property type="evidence" value="ECO:0007669"/>
    <property type="project" value="TreeGrafter"/>
</dbReference>
<dbReference type="GO" id="GO:0002098">
    <property type="term" value="P:tRNA wobble uridine modification"/>
    <property type="evidence" value="ECO:0007669"/>
    <property type="project" value="InterPro"/>
</dbReference>
<reference evidence="10" key="1">
    <citation type="submission" date="2020-10" db="EMBL/GenBank/DDBJ databases">
        <title>The Whole-Genome Sequence of Metschnikowia persimmonesis, a Novel Endophytic Yeast Species Isolated from Medicinal Plant Diospyros kaki Thumb.</title>
        <authorList>
            <person name="Rahmat E."/>
            <person name="Kang Y."/>
        </authorList>
    </citation>
    <scope>NUCLEOTIDE SEQUENCE</scope>
    <source>
        <strain evidence="10">KIOM G15050</strain>
    </source>
</reference>
<evidence type="ECO:0000256" key="2">
    <source>
        <dbReference type="ARBA" id="ARBA00004496"/>
    </source>
</evidence>
<evidence type="ECO:0000313" key="11">
    <source>
        <dbReference type="Proteomes" id="UP000649328"/>
    </source>
</evidence>
<feature type="region of interest" description="Disordered" evidence="9">
    <location>
        <begin position="1"/>
        <end position="51"/>
    </location>
</feature>
<gene>
    <name evidence="10" type="ORF">HF325_005394</name>
</gene>
<evidence type="ECO:0000256" key="5">
    <source>
        <dbReference type="ARBA" id="ARBA00020265"/>
    </source>
</evidence>
<dbReference type="InterPro" id="IPR008728">
    <property type="entry name" value="Elongator_complex_protein_4"/>
</dbReference>
<evidence type="ECO:0000313" key="10">
    <source>
        <dbReference type="EMBL" id="KAF8000465.1"/>
    </source>
</evidence>
<dbReference type="CDD" id="cd19494">
    <property type="entry name" value="Elp4"/>
    <property type="match status" value="1"/>
</dbReference>
<protein>
    <recommendedName>
        <fullName evidence="5">Elongator complex protein 4</fullName>
    </recommendedName>
</protein>
<sequence length="421" mass="45615">MSFRKRNEPLAGPRGVPGVTPVPPIARVPLDRGAGRAPVPSTGLSGRMPATIGKNSLQQKSSDLASPPLPSIGVRPSSVSSQPTVSTGCADLDKILVHQGLPLSNSLLIEESGTTDFASVLLRNFAAQGVMHNRVEKNTFRSHVIVIGPPAAWAKDLPGEYKGSSKEQKKAKIARDSSQVSVANMAEKDLKIAWRYGLNGAKKGHSDESEPNTEAVDEHYVTQFDITQRLLPGASAQDITFVPISTSYAAIVNQVAKIAELHAKQGKTVRIAVPGFLNPSMYPPACLAPNFVIPFVHSLRGVLARVPSAVLMMSLALDLYPRNTLVTHMIETLVDGVVHLQPFNPDMAALIERAYKNEPAKIQQGLVKIIKVPLLSERGMMMVTNGEYAFKNGRKKFEIEEWGIPVEDAEEPAQTKQNIDF</sequence>
<keyword evidence="6" id="KW-0963">Cytoplasm</keyword>
<comment type="subcellular location">
    <subcellularLocation>
        <location evidence="2">Cytoplasm</location>
    </subcellularLocation>
    <subcellularLocation>
        <location evidence="1">Nucleus</location>
    </subcellularLocation>
</comment>
<dbReference type="AlphaFoldDB" id="A0A8H7LAI2"/>
<evidence type="ECO:0000256" key="4">
    <source>
        <dbReference type="ARBA" id="ARBA00007573"/>
    </source>
</evidence>
<dbReference type="Pfam" id="PF05625">
    <property type="entry name" value="PAXNEB"/>
    <property type="match status" value="1"/>
</dbReference>
<accession>A0A8H7LAI2</accession>
<evidence type="ECO:0000256" key="7">
    <source>
        <dbReference type="ARBA" id="ARBA00022694"/>
    </source>
</evidence>
<dbReference type="Proteomes" id="UP000649328">
    <property type="component" value="Unassembled WGS sequence"/>
</dbReference>
<evidence type="ECO:0000256" key="1">
    <source>
        <dbReference type="ARBA" id="ARBA00004123"/>
    </source>
</evidence>
<evidence type="ECO:0000256" key="3">
    <source>
        <dbReference type="ARBA" id="ARBA00005043"/>
    </source>
</evidence>
<dbReference type="OrthoDB" id="289162at2759"/>
<comment type="pathway">
    <text evidence="3">tRNA modification; 5-methoxycarbonylmethyl-2-thiouridine-tRNA biosynthesis.</text>
</comment>
<feature type="compositionally biased region" description="Basic and acidic residues" evidence="9">
    <location>
        <begin position="158"/>
        <end position="175"/>
    </location>
</feature>